<dbReference type="EMBL" id="SLUN01000012">
    <property type="protein sequence ID" value="TCL69374.1"/>
    <property type="molecule type" value="Genomic_DNA"/>
</dbReference>
<dbReference type="Proteomes" id="UP000295008">
    <property type="component" value="Unassembled WGS sequence"/>
</dbReference>
<reference evidence="1 2" key="1">
    <citation type="submission" date="2019-03" db="EMBL/GenBank/DDBJ databases">
        <title>Genomic Encyclopedia of Type Strains, Phase IV (KMG-IV): sequencing the most valuable type-strain genomes for metagenomic binning, comparative biology and taxonomic classification.</title>
        <authorList>
            <person name="Goeker M."/>
        </authorList>
    </citation>
    <scope>NUCLEOTIDE SEQUENCE [LARGE SCALE GENOMIC DNA]</scope>
    <source>
        <strain evidence="1 2">LX-B</strain>
    </source>
</reference>
<comment type="caution">
    <text evidence="1">The sequence shown here is derived from an EMBL/GenBank/DDBJ whole genome shotgun (WGS) entry which is preliminary data.</text>
</comment>
<organism evidence="1 2">
    <name type="scientific">Hydrogenispora ethanolica</name>
    <dbReference type="NCBI Taxonomy" id="1082276"/>
    <lineage>
        <taxon>Bacteria</taxon>
        <taxon>Bacillati</taxon>
        <taxon>Bacillota</taxon>
        <taxon>Hydrogenispora</taxon>
    </lineage>
</organism>
<evidence type="ECO:0000313" key="1">
    <source>
        <dbReference type="EMBL" id="TCL69374.1"/>
    </source>
</evidence>
<dbReference type="AlphaFoldDB" id="A0A4R1RSL5"/>
<name>A0A4R1RSL5_HYDET</name>
<sequence>MIFLIKKVLLIGVVLGIMLFLMIPSGAAPTDVVLDQQVVLEVPGSFALVDQDNDKKAEAVNFSLNLQSYSEGNFIITGNLEGMRSGNWVSLSTSVIPFQWTPENRTVTLSFRPNNILKYNLSGPYRVTIGIKAGDWDLPTQVVGFSPKYAPEDFSAQVKVQQAAISSATQAKRAVETWASYKALRLGQFLGVSFNYDRWQVEYKEKYSAGIWRFMVSPEGSIESMKISPRNG</sequence>
<protein>
    <submittedName>
        <fullName evidence="1">Uncharacterized protein</fullName>
    </submittedName>
</protein>
<accession>A0A4R1RSL5</accession>
<evidence type="ECO:0000313" key="2">
    <source>
        <dbReference type="Proteomes" id="UP000295008"/>
    </source>
</evidence>
<proteinExistence type="predicted"/>
<gene>
    <name evidence="1" type="ORF">EDC14_101271</name>
</gene>
<keyword evidence="2" id="KW-1185">Reference proteome</keyword>